<evidence type="ECO:0000313" key="5">
    <source>
        <dbReference type="EMBL" id="OWP00812.1"/>
    </source>
</evidence>
<dbReference type="PANTHER" id="PTHR15074:SF0">
    <property type="entry name" value="METHYL-CPG-BINDING DOMAIN PROTEIN 4-LIKE PROTEIN"/>
    <property type="match status" value="1"/>
</dbReference>
<evidence type="ECO:0000256" key="3">
    <source>
        <dbReference type="SAM" id="MobiDB-lite"/>
    </source>
</evidence>
<keyword evidence="6" id="KW-1185">Reference proteome</keyword>
<dbReference type="InParanoid" id="A0A218YZA1"/>
<dbReference type="EMBL" id="MZNU01000307">
    <property type="protein sequence ID" value="OWP00812.1"/>
    <property type="molecule type" value="Genomic_DNA"/>
</dbReference>
<feature type="compositionally biased region" description="Basic residues" evidence="3">
    <location>
        <begin position="950"/>
        <end position="959"/>
    </location>
</feature>
<dbReference type="GO" id="GO:0006285">
    <property type="term" value="P:base-excision repair, AP site formation"/>
    <property type="evidence" value="ECO:0007669"/>
    <property type="project" value="UniProtKB-ARBA"/>
</dbReference>
<feature type="region of interest" description="Disordered" evidence="3">
    <location>
        <begin position="1"/>
        <end position="38"/>
    </location>
</feature>
<evidence type="ECO:0000313" key="6">
    <source>
        <dbReference type="Proteomes" id="UP000242519"/>
    </source>
</evidence>
<feature type="region of interest" description="Disordered" evidence="3">
    <location>
        <begin position="934"/>
        <end position="998"/>
    </location>
</feature>
<feature type="compositionally biased region" description="Basic and acidic residues" evidence="3">
    <location>
        <begin position="265"/>
        <end position="275"/>
    </location>
</feature>
<feature type="compositionally biased region" description="Polar residues" evidence="3">
    <location>
        <begin position="319"/>
        <end position="328"/>
    </location>
</feature>
<feature type="region of interest" description="Disordered" evidence="3">
    <location>
        <begin position="862"/>
        <end position="885"/>
    </location>
</feature>
<dbReference type="InterPro" id="IPR045138">
    <property type="entry name" value="MeCP2/MBD4"/>
</dbReference>
<organism evidence="5 6">
    <name type="scientific">Diplocarpon coronariae</name>
    <dbReference type="NCBI Taxonomy" id="2795749"/>
    <lineage>
        <taxon>Eukaryota</taxon>
        <taxon>Fungi</taxon>
        <taxon>Dikarya</taxon>
        <taxon>Ascomycota</taxon>
        <taxon>Pezizomycotina</taxon>
        <taxon>Leotiomycetes</taxon>
        <taxon>Helotiales</taxon>
        <taxon>Drepanopezizaceae</taxon>
        <taxon>Diplocarpon</taxon>
    </lineage>
</organism>
<feature type="compositionally biased region" description="Basic and acidic residues" evidence="3">
    <location>
        <begin position="387"/>
        <end position="402"/>
    </location>
</feature>
<feature type="compositionally biased region" description="Polar residues" evidence="3">
    <location>
        <begin position="550"/>
        <end position="561"/>
    </location>
</feature>
<dbReference type="Pfam" id="PF00730">
    <property type="entry name" value="HhH-GPD"/>
    <property type="match status" value="1"/>
</dbReference>
<proteinExistence type="predicted"/>
<feature type="compositionally biased region" description="Basic residues" evidence="3">
    <location>
        <begin position="244"/>
        <end position="254"/>
    </location>
</feature>
<dbReference type="Proteomes" id="UP000242519">
    <property type="component" value="Unassembled WGS sequence"/>
</dbReference>
<feature type="compositionally biased region" description="Basic and acidic residues" evidence="3">
    <location>
        <begin position="329"/>
        <end position="353"/>
    </location>
</feature>
<dbReference type="Gene3D" id="1.10.340.30">
    <property type="entry name" value="Hypothetical protein, domain 2"/>
    <property type="match status" value="1"/>
</dbReference>
<gene>
    <name evidence="5" type="ORF">B2J93_6362</name>
</gene>
<dbReference type="GO" id="GO:0003677">
    <property type="term" value="F:DNA binding"/>
    <property type="evidence" value="ECO:0007669"/>
    <property type="project" value="InterPro"/>
</dbReference>
<feature type="compositionally biased region" description="Basic residues" evidence="3">
    <location>
        <begin position="420"/>
        <end position="431"/>
    </location>
</feature>
<feature type="region of interest" description="Disordered" evidence="3">
    <location>
        <begin position="215"/>
        <end position="623"/>
    </location>
</feature>
<keyword evidence="2" id="KW-0539">Nucleus</keyword>
<sequence>MADPQRVWGDLDINNQARSNDGGAASRDQEFEGGVPIGGVGTIMKMEILSSTQGTNSRILSQSTGTQFDAPPSSQPRPESSDEEADQEDTMMGEPERDSMVSQKLLLAELLPKNTPRTQHDLLQVKTSIQDFAHEHPFWTKSLLDEDEALEFEQDVFEFAYAAGLTFNLAKIEVMRAMGKWKAAKGLALGVTEPNDGFESSESVGVVVQSIEEVGRGNGNAKKRKRDFQVEENAGSTAGAGRSTMKRQKKRDKKKALEPNTMRAPCEEALKKDGILEIISVKPVGSAKQKEKSKKKQGPKTSSYLGQSAAIPESRLPAQKTQPSSKQSINKEPEPVVGHLADDKEEHSKDRGGPAETEQLDDSERKRRKKKRNKNRLLCSDTAAAERAARILARADKPKELALEELSFEPTSKDGVPKNPPKKKRRTRTKRVAGADGHINLEGSGAADDIDPETKPTDIQDPIETVDEPPAKKKSRNRKKKEDAWIEQPGALVLSKPASHEGVLASTAESTGIPGQSEAMEQPAAKKSRNRKQKGDAGAEISSIPVDSEPTPSQALPTQDSRVIEEPVKKRRKGKGIKSEDKPAHVDMGGLEEQASKEPLFDLPDANSEKEKRKLKKRKRSITSSAALVHDSKEALNFNHSVVTNMQEGSVISDTWEKARSAPVANSAEDANVSSGHNGHGFVLGYYSNEHHDMPKSEEPVERLILSMRGESERETHDIVYNSSDSFIPSLPPDATQNAADAEADDSASVWSITHYGPLDWDHSGDEFEKIQVKRKITRRCSSISPRDKAKVQAAFTRAATLTKQKPEHSVRSVSKPPCVRQKRDAHGRFTPKAISPLDVLTQQKEAPILPPMPIVIKHTESRNKEGNLPASSESNQGSSATRRDANGRFAKRTVAVQAENVASDLEHAGLEVEVSSTTSFNIAISAKAKRAKRAPAMSPYFSPPVTPVKLRKATKKAKAGPNPLKTPRNASLSRPQSLEKDDDSISPSQGSVRKRHSAKAVSCIPFPPLSAPHFGLIQEKLAHDPFRLLIAVTFLIRTHGKHAIPVFFELMEKYPTPEALAAAEKDDIVHIIRHLGLQNQRASTYQMYAKIWVEDPPMKDKRHPVRGYADSSVSGRNIKGGEMISDSGDRSAWEIGHMTQGPYAIDSWRIFCRDVLRGVAEGWNGEGAVEGFQPEWMRVLPEDKELRAYLRWMWLKEGFCWDPFTGEKEVAGQELMRAALEGRIAWDDEGGMRILDEVMVLEPGMSQIGANVGL</sequence>
<dbReference type="GO" id="GO:0005634">
    <property type="term" value="C:nucleus"/>
    <property type="evidence" value="ECO:0007669"/>
    <property type="project" value="UniProtKB-SubCell"/>
</dbReference>
<evidence type="ECO:0000256" key="1">
    <source>
        <dbReference type="ARBA" id="ARBA00004123"/>
    </source>
</evidence>
<dbReference type="OrthoDB" id="10265068at2759"/>
<feature type="domain" description="HhH-GPD" evidence="4">
    <location>
        <begin position="1039"/>
        <end position="1108"/>
    </location>
</feature>
<name>A0A218YZA1_9HELO</name>
<reference evidence="5 6" key="1">
    <citation type="submission" date="2017-04" db="EMBL/GenBank/DDBJ databases">
        <title>Draft genome sequence of Marssonina coronaria NL1: causal agent of apple blotch.</title>
        <authorList>
            <person name="Cheng Q."/>
        </authorList>
    </citation>
    <scope>NUCLEOTIDE SEQUENCE [LARGE SCALE GENOMIC DNA]</scope>
    <source>
        <strain evidence="5 6">NL1</strain>
    </source>
</reference>
<accession>A0A218YZA1</accession>
<dbReference type="STRING" id="503106.A0A218YZA1"/>
<evidence type="ECO:0000256" key="2">
    <source>
        <dbReference type="ARBA" id="ARBA00023242"/>
    </source>
</evidence>
<dbReference type="GO" id="GO:0003824">
    <property type="term" value="F:catalytic activity"/>
    <property type="evidence" value="ECO:0007669"/>
    <property type="project" value="InterPro"/>
</dbReference>
<feature type="compositionally biased region" description="Polar residues" evidence="3">
    <location>
        <begin position="870"/>
        <end position="881"/>
    </location>
</feature>
<feature type="region of interest" description="Disordered" evidence="3">
    <location>
        <begin position="803"/>
        <end position="825"/>
    </location>
</feature>
<comment type="subcellular location">
    <subcellularLocation>
        <location evidence="1">Nucleus</location>
    </subcellularLocation>
</comment>
<feature type="region of interest" description="Disordered" evidence="3">
    <location>
        <begin position="53"/>
        <end position="99"/>
    </location>
</feature>
<dbReference type="AlphaFoldDB" id="A0A218YZA1"/>
<dbReference type="InterPro" id="IPR003265">
    <property type="entry name" value="HhH-GPD_domain"/>
</dbReference>
<dbReference type="SUPFAM" id="SSF48150">
    <property type="entry name" value="DNA-glycosylase"/>
    <property type="match status" value="1"/>
</dbReference>
<evidence type="ECO:0000259" key="4">
    <source>
        <dbReference type="Pfam" id="PF00730"/>
    </source>
</evidence>
<feature type="compositionally biased region" description="Polar residues" evidence="3">
    <location>
        <begin position="53"/>
        <end position="67"/>
    </location>
</feature>
<feature type="compositionally biased region" description="Acidic residues" evidence="3">
    <location>
        <begin position="81"/>
        <end position="91"/>
    </location>
</feature>
<protein>
    <recommendedName>
        <fullName evidence="4">HhH-GPD domain-containing protein</fullName>
    </recommendedName>
</protein>
<dbReference type="InterPro" id="IPR011257">
    <property type="entry name" value="DNA_glycosylase"/>
</dbReference>
<feature type="compositionally biased region" description="Basic residues" evidence="3">
    <location>
        <begin position="366"/>
        <end position="375"/>
    </location>
</feature>
<comment type="caution">
    <text evidence="5">The sequence shown here is derived from an EMBL/GenBank/DDBJ whole genome shotgun (WGS) entry which is preliminary data.</text>
</comment>
<dbReference type="PANTHER" id="PTHR15074">
    <property type="entry name" value="METHYL-CPG-BINDING PROTEIN"/>
    <property type="match status" value="1"/>
</dbReference>